<feature type="region of interest" description="Disordered" evidence="1">
    <location>
        <begin position="1"/>
        <end position="34"/>
    </location>
</feature>
<dbReference type="SUPFAM" id="SSF50494">
    <property type="entry name" value="Trypsin-like serine proteases"/>
    <property type="match status" value="1"/>
</dbReference>
<gene>
    <name evidence="2" type="ORF">PVAP13_5KG770700</name>
</gene>
<dbReference type="Gene3D" id="2.40.10.120">
    <property type="match status" value="1"/>
</dbReference>
<keyword evidence="3" id="KW-1185">Reference proteome</keyword>
<dbReference type="OrthoDB" id="608044at2759"/>
<evidence type="ECO:0000313" key="3">
    <source>
        <dbReference type="Proteomes" id="UP000823388"/>
    </source>
</evidence>
<dbReference type="EMBL" id="CM029045">
    <property type="protein sequence ID" value="KAG2603423.1"/>
    <property type="molecule type" value="Genomic_DNA"/>
</dbReference>
<accession>A0A8T0T2F6</accession>
<protein>
    <submittedName>
        <fullName evidence="2">Uncharacterized protein</fullName>
    </submittedName>
</protein>
<dbReference type="InterPro" id="IPR009003">
    <property type="entry name" value="Peptidase_S1_PA"/>
</dbReference>
<dbReference type="PANTHER" id="PTHR18868:SF49">
    <property type="entry name" value="OS11G0147200 PROTEIN"/>
    <property type="match status" value="1"/>
</dbReference>
<dbReference type="PANTHER" id="PTHR18868">
    <property type="entry name" value="OS07G0665300 PROTEIN-RELATED"/>
    <property type="match status" value="1"/>
</dbReference>
<dbReference type="Proteomes" id="UP000823388">
    <property type="component" value="Chromosome 5K"/>
</dbReference>
<sequence length="416" mass="45984">MPTSRKDDDDAPTSWKRNKRAADELPTNSKKSKIISNCGGETTESLISGDLHQGSNQCIWSELSKEVASNLSKSVVSLSLSNGQEFACSGIALERMGNVTRFLTLASLARALIDKRLDHDNLKVEVRLGRDVVIGFLGEYDLDHEIALVNVMAVLDVHVIRFNHLELEPYCKVVALGHGFSGDAHVMATNGILTGDSSGDLKMSTCKISKVYEGGALFDFGGNFLGMNFFRDTEGTFFLPVRKVFHWLPQFTPLRMIKHPNLFKAVRVGRRLRGQVCNSNYNQEVHGVVHDKDQFEDLGSLGYPKPSTSMLNDGMILINTFEEPFGDECGKGVWTELSETASSNIHGNIVALASFNGEIRLSASTGFFIEWNGCSVVLTSASLLRKCGYEKKIDETLRIEVLLPTKQRVEKDITTL</sequence>
<dbReference type="AlphaFoldDB" id="A0A8T0T2F6"/>
<comment type="caution">
    <text evidence="2">The sequence shown here is derived from an EMBL/GenBank/DDBJ whole genome shotgun (WGS) entry which is preliminary data.</text>
</comment>
<evidence type="ECO:0000313" key="2">
    <source>
        <dbReference type="EMBL" id="KAG2603423.1"/>
    </source>
</evidence>
<organism evidence="2 3">
    <name type="scientific">Panicum virgatum</name>
    <name type="common">Blackwell switchgrass</name>
    <dbReference type="NCBI Taxonomy" id="38727"/>
    <lineage>
        <taxon>Eukaryota</taxon>
        <taxon>Viridiplantae</taxon>
        <taxon>Streptophyta</taxon>
        <taxon>Embryophyta</taxon>
        <taxon>Tracheophyta</taxon>
        <taxon>Spermatophyta</taxon>
        <taxon>Magnoliopsida</taxon>
        <taxon>Liliopsida</taxon>
        <taxon>Poales</taxon>
        <taxon>Poaceae</taxon>
        <taxon>PACMAD clade</taxon>
        <taxon>Panicoideae</taxon>
        <taxon>Panicodae</taxon>
        <taxon>Paniceae</taxon>
        <taxon>Panicinae</taxon>
        <taxon>Panicum</taxon>
        <taxon>Panicum sect. Hiantes</taxon>
    </lineage>
</organism>
<proteinExistence type="predicted"/>
<name>A0A8T0T2F6_PANVG</name>
<evidence type="ECO:0000256" key="1">
    <source>
        <dbReference type="SAM" id="MobiDB-lite"/>
    </source>
</evidence>
<reference evidence="2" key="1">
    <citation type="submission" date="2020-05" db="EMBL/GenBank/DDBJ databases">
        <title>WGS assembly of Panicum virgatum.</title>
        <authorList>
            <person name="Lovell J.T."/>
            <person name="Jenkins J."/>
            <person name="Shu S."/>
            <person name="Juenger T.E."/>
            <person name="Schmutz J."/>
        </authorList>
    </citation>
    <scope>NUCLEOTIDE SEQUENCE</scope>
    <source>
        <strain evidence="2">AP13</strain>
    </source>
</reference>